<dbReference type="EMBL" id="HACA01009489">
    <property type="protein sequence ID" value="CDW26850.1"/>
    <property type="molecule type" value="Transcribed_RNA"/>
</dbReference>
<name>C1BV59_LEPSM</name>
<dbReference type="Gene3D" id="1.10.238.10">
    <property type="entry name" value="EF-hand"/>
    <property type="match status" value="2"/>
</dbReference>
<reference evidence="5" key="1">
    <citation type="submission" date="2009-06" db="EMBL/GenBank/DDBJ databases">
        <title>Lepeophtheirus salmonis ESTs and full-length cDNAs.</title>
        <authorList>
            <person name="Yasuike M."/>
            <person name="von Schalburg K."/>
            <person name="Cooper G."/>
            <person name="Leong J."/>
            <person name="Jones S.R.M."/>
            <person name="Koop B.F."/>
        </authorList>
    </citation>
    <scope>NUCLEOTIDE SEQUENCE</scope>
    <source>
        <strain evidence="5">Pacific form</strain>
        <tissue evidence="5">Whole</tissue>
    </source>
</reference>
<dbReference type="InterPro" id="IPR050230">
    <property type="entry name" value="CALM/Myosin/TropC-like"/>
</dbReference>
<dbReference type="Pfam" id="PF13499">
    <property type="entry name" value="EF-hand_7"/>
    <property type="match status" value="2"/>
</dbReference>
<evidence type="ECO:0000259" key="4">
    <source>
        <dbReference type="PROSITE" id="PS50222"/>
    </source>
</evidence>
<dbReference type="SUPFAM" id="SSF47473">
    <property type="entry name" value="EF-hand"/>
    <property type="match status" value="1"/>
</dbReference>
<dbReference type="InterPro" id="IPR018247">
    <property type="entry name" value="EF_Hand_1_Ca_BS"/>
</dbReference>
<evidence type="ECO:0000256" key="2">
    <source>
        <dbReference type="ARBA" id="ARBA00022837"/>
    </source>
</evidence>
<evidence type="ECO:0000256" key="3">
    <source>
        <dbReference type="ARBA" id="ARBA00037722"/>
    </source>
</evidence>
<dbReference type="GO" id="GO:0005509">
    <property type="term" value="F:calcium ion binding"/>
    <property type="evidence" value="ECO:0007669"/>
    <property type="project" value="InterPro"/>
</dbReference>
<dbReference type="PROSITE" id="PS00018">
    <property type="entry name" value="EF_HAND_1"/>
    <property type="match status" value="2"/>
</dbReference>
<reference evidence="6" key="2">
    <citation type="submission" date="2014-05" db="EMBL/GenBank/DDBJ databases">
        <authorList>
            <person name="Chronopoulou M."/>
        </authorList>
    </citation>
    <scope>NUCLEOTIDE SEQUENCE</scope>
    <source>
        <tissue evidence="6">Whole organism</tissue>
    </source>
</reference>
<evidence type="ECO:0000256" key="1">
    <source>
        <dbReference type="ARBA" id="ARBA00022737"/>
    </source>
</evidence>
<feature type="domain" description="EF-hand" evidence="4">
    <location>
        <begin position="117"/>
        <end position="150"/>
    </location>
</feature>
<feature type="domain" description="EF-hand" evidence="4">
    <location>
        <begin position="8"/>
        <end position="43"/>
    </location>
</feature>
<feature type="domain" description="EF-hand" evidence="4">
    <location>
        <begin position="81"/>
        <end position="116"/>
    </location>
</feature>
<sequence>MADWLPSDLIILYQDAFQYVDTDNDGIITTKMLGRLLRQCGENPSESEIQDLINDVDSDASGFLHFPTFLNMMSKKYVELNAEDEIREAFKVFDSDGNGYITRRELKIVMMNMGEKLSDEEIESIIDDSDLDNDGQINYEEFYIMMNSVK</sequence>
<keyword evidence="2" id="KW-0106">Calcium</keyword>
<keyword evidence="1" id="KW-0677">Repeat</keyword>
<dbReference type="AlphaFoldDB" id="C1BV59"/>
<dbReference type="InterPro" id="IPR002048">
    <property type="entry name" value="EF_hand_dom"/>
</dbReference>
<gene>
    <name evidence="5" type="primary">CALM</name>
</gene>
<dbReference type="InterPro" id="IPR011992">
    <property type="entry name" value="EF-hand-dom_pair"/>
</dbReference>
<dbReference type="CDD" id="cd00051">
    <property type="entry name" value="EFh"/>
    <property type="match status" value="1"/>
</dbReference>
<dbReference type="PROSITE" id="PS50222">
    <property type="entry name" value="EF_HAND_2"/>
    <property type="match status" value="4"/>
</dbReference>
<protein>
    <submittedName>
        <fullName evidence="5 6">Calmodulin</fullName>
    </submittedName>
</protein>
<dbReference type="SMART" id="SM00054">
    <property type="entry name" value="EFh"/>
    <property type="match status" value="4"/>
</dbReference>
<dbReference type="GO" id="GO:0016460">
    <property type="term" value="C:myosin II complex"/>
    <property type="evidence" value="ECO:0007669"/>
    <property type="project" value="TreeGrafter"/>
</dbReference>
<evidence type="ECO:0000313" key="6">
    <source>
        <dbReference type="EMBL" id="CDW26850.1"/>
    </source>
</evidence>
<evidence type="ECO:0000313" key="5">
    <source>
        <dbReference type="EMBL" id="ACO12912.1"/>
    </source>
</evidence>
<dbReference type="EMBL" id="BT078488">
    <property type="protein sequence ID" value="ACO12912.1"/>
    <property type="molecule type" value="mRNA"/>
</dbReference>
<comment type="function">
    <text evidence="3">Troponin is the central regulatory protein of striated muscle contraction. Tn consists of three components: Tn-I which is the inhibitor of actomyosin ATPase, Tn-T which contains the binding site for tropomyosin and Tn-C. The binding of calcium to Tn-C abolishes the inhibitory action of Tn on actin filaments.</text>
</comment>
<organism evidence="5">
    <name type="scientific">Lepeophtheirus salmonis</name>
    <name type="common">Salmon louse</name>
    <name type="synonym">Caligus salmonis</name>
    <dbReference type="NCBI Taxonomy" id="72036"/>
    <lineage>
        <taxon>Eukaryota</taxon>
        <taxon>Metazoa</taxon>
        <taxon>Ecdysozoa</taxon>
        <taxon>Arthropoda</taxon>
        <taxon>Crustacea</taxon>
        <taxon>Multicrustacea</taxon>
        <taxon>Hexanauplia</taxon>
        <taxon>Copepoda</taxon>
        <taxon>Siphonostomatoida</taxon>
        <taxon>Caligidae</taxon>
        <taxon>Lepeophtheirus</taxon>
    </lineage>
</organism>
<feature type="domain" description="EF-hand" evidence="4">
    <location>
        <begin position="44"/>
        <end position="79"/>
    </location>
</feature>
<accession>C1BV59</accession>
<dbReference type="OrthoDB" id="6361440at2759"/>
<dbReference type="FunFam" id="1.10.238.10:FF:000001">
    <property type="entry name" value="Calmodulin 1"/>
    <property type="match status" value="1"/>
</dbReference>
<dbReference type="PANTHER" id="PTHR23048:SF0">
    <property type="entry name" value="CALMODULIN LIKE 3"/>
    <property type="match status" value="1"/>
</dbReference>
<dbReference type="PANTHER" id="PTHR23048">
    <property type="entry name" value="MYOSIN LIGHT CHAIN 1, 3"/>
    <property type="match status" value="1"/>
</dbReference>
<proteinExistence type="evidence at transcript level"/>